<sequence length="284" mass="31151">MKKLLMLLSLLLINCQESPESFQGTRMELEQGQGIIGGASASFQSDLSQMVVSVRTYYNTRIEVINGQKVEMNDVFQCTGIPLSRQLILTAAHCLKTPQAYLRTVEYKTKTGEHLAYAEETFVVPEQYKAGNQDFDFGILKLKKQLPEDIIVTPLMDHSVGDLRSVLAAGYGRTNGVWSDIKGDGGNTLRSVQLTVSAFAKNESRFRVQQSQGKGFCQGDSGGPAFARIQGRTYVVGIASKTTRSSESATADTERCTDEGIYISVQKQFAMIVELAKSLAPEVP</sequence>
<dbReference type="SMART" id="SM00020">
    <property type="entry name" value="Tryp_SPc"/>
    <property type="match status" value="1"/>
</dbReference>
<organism evidence="2 3">
    <name type="scientific">Bdellovibrio bacteriovorus</name>
    <dbReference type="NCBI Taxonomy" id="959"/>
    <lineage>
        <taxon>Bacteria</taxon>
        <taxon>Pseudomonadati</taxon>
        <taxon>Bdellovibrionota</taxon>
        <taxon>Bdellovibrionia</taxon>
        <taxon>Bdellovibrionales</taxon>
        <taxon>Pseudobdellovibrionaceae</taxon>
        <taxon>Bdellovibrio</taxon>
    </lineage>
</organism>
<dbReference type="InterPro" id="IPR001254">
    <property type="entry name" value="Trypsin_dom"/>
</dbReference>
<name>A0A1Z3N9X5_BDEBC</name>
<dbReference type="AlphaFoldDB" id="A0A1Z3N9X5"/>
<dbReference type="InterPro" id="IPR001314">
    <property type="entry name" value="Peptidase_S1A"/>
</dbReference>
<dbReference type="InterPro" id="IPR009003">
    <property type="entry name" value="Peptidase_S1_PA"/>
</dbReference>
<dbReference type="InterPro" id="IPR043504">
    <property type="entry name" value="Peptidase_S1_PA_chymotrypsin"/>
</dbReference>
<dbReference type="PROSITE" id="PS00134">
    <property type="entry name" value="TRYPSIN_HIS"/>
    <property type="match status" value="1"/>
</dbReference>
<dbReference type="Pfam" id="PF00089">
    <property type="entry name" value="Trypsin"/>
    <property type="match status" value="1"/>
</dbReference>
<dbReference type="RefSeq" id="WP_088565714.1">
    <property type="nucleotide sequence ID" value="NZ_CP020946.1"/>
</dbReference>
<dbReference type="PANTHER" id="PTHR24260:SF136">
    <property type="entry name" value="GH08193P-RELATED"/>
    <property type="match status" value="1"/>
</dbReference>
<feature type="domain" description="Peptidase S1" evidence="1">
    <location>
        <begin position="35"/>
        <end position="278"/>
    </location>
</feature>
<dbReference type="Proteomes" id="UP000197003">
    <property type="component" value="Chromosome"/>
</dbReference>
<dbReference type="SUPFAM" id="SSF50494">
    <property type="entry name" value="Trypsin-like serine proteases"/>
    <property type="match status" value="1"/>
</dbReference>
<dbReference type="OrthoDB" id="5290116at2"/>
<dbReference type="EMBL" id="CP020946">
    <property type="protein sequence ID" value="ASD64235.1"/>
    <property type="molecule type" value="Genomic_DNA"/>
</dbReference>
<evidence type="ECO:0000313" key="2">
    <source>
        <dbReference type="EMBL" id="ASD64235.1"/>
    </source>
</evidence>
<evidence type="ECO:0000313" key="3">
    <source>
        <dbReference type="Proteomes" id="UP000197003"/>
    </source>
</evidence>
<dbReference type="PROSITE" id="PS50240">
    <property type="entry name" value="TRYPSIN_DOM"/>
    <property type="match status" value="1"/>
</dbReference>
<dbReference type="GO" id="GO:0004252">
    <property type="term" value="F:serine-type endopeptidase activity"/>
    <property type="evidence" value="ECO:0007669"/>
    <property type="project" value="InterPro"/>
</dbReference>
<accession>A0A1Z3N9X5</accession>
<dbReference type="Gene3D" id="2.40.10.10">
    <property type="entry name" value="Trypsin-like serine proteases"/>
    <property type="match status" value="1"/>
</dbReference>
<proteinExistence type="predicted"/>
<dbReference type="PRINTS" id="PR00722">
    <property type="entry name" value="CHYMOTRYPSIN"/>
</dbReference>
<dbReference type="InterPro" id="IPR051333">
    <property type="entry name" value="CLIP_Serine_Protease"/>
</dbReference>
<dbReference type="GO" id="GO:0006508">
    <property type="term" value="P:proteolysis"/>
    <property type="evidence" value="ECO:0007669"/>
    <property type="project" value="InterPro"/>
</dbReference>
<protein>
    <recommendedName>
        <fullName evidence="1">Peptidase S1 domain-containing protein</fullName>
    </recommendedName>
</protein>
<dbReference type="PANTHER" id="PTHR24260">
    <property type="match status" value="1"/>
</dbReference>
<evidence type="ECO:0000259" key="1">
    <source>
        <dbReference type="PROSITE" id="PS50240"/>
    </source>
</evidence>
<reference evidence="2 3" key="1">
    <citation type="submission" date="2017-04" db="EMBL/GenBank/DDBJ databases">
        <title>Whole genome sequence of Bdellovibrio bacteriovorus strain SSB218315.</title>
        <authorList>
            <person name="Oyedara O."/>
            <person name="Rodriguez-Perez M.A."/>
        </authorList>
    </citation>
    <scope>NUCLEOTIDE SEQUENCE [LARGE SCALE GENOMIC DNA]</scope>
    <source>
        <strain evidence="2 3">SSB218315</strain>
    </source>
</reference>
<dbReference type="InterPro" id="IPR018114">
    <property type="entry name" value="TRYPSIN_HIS"/>
</dbReference>
<gene>
    <name evidence="2" type="ORF">B9G79_11985</name>
</gene>